<feature type="binding site" evidence="4">
    <location>
        <position position="224"/>
    </location>
    <ligand>
        <name>Mn(2+)</name>
        <dbReference type="ChEBI" id="CHEBI:29035"/>
        <label>1</label>
    </ligand>
</feature>
<dbReference type="EC" id="3.5.3.11" evidence="5"/>
<dbReference type="SUPFAM" id="SSF52768">
    <property type="entry name" value="Arginase/deacetylase"/>
    <property type="match status" value="1"/>
</dbReference>
<feature type="binding site" evidence="4">
    <location>
        <position position="138"/>
    </location>
    <ligand>
        <name>Mn(2+)</name>
        <dbReference type="ChEBI" id="CHEBI:29035"/>
        <label>1</label>
    </ligand>
</feature>
<dbReference type="GO" id="GO:0008783">
    <property type="term" value="F:agmatinase activity"/>
    <property type="evidence" value="ECO:0007669"/>
    <property type="project" value="UniProtKB-EC"/>
</dbReference>
<dbReference type="InterPro" id="IPR006035">
    <property type="entry name" value="Ureohydrolase"/>
</dbReference>
<accession>B9AEL6</accession>
<dbReference type="PROSITE" id="PS51409">
    <property type="entry name" value="ARGINASE_2"/>
    <property type="match status" value="1"/>
</dbReference>
<dbReference type="OrthoDB" id="7186at2157"/>
<dbReference type="InterPro" id="IPR023696">
    <property type="entry name" value="Ureohydrolase_dom_sf"/>
</dbReference>
<dbReference type="GO" id="GO:0046872">
    <property type="term" value="F:metal ion binding"/>
    <property type="evidence" value="ECO:0007669"/>
    <property type="project" value="UniProtKB-KW"/>
</dbReference>
<reference evidence="5 6" key="1">
    <citation type="submission" date="2008-10" db="EMBL/GenBank/DDBJ databases">
        <authorList>
            <person name="Fulton L."/>
            <person name="Clifton S."/>
            <person name="Fulton B."/>
            <person name="Xu J."/>
            <person name="Minx P."/>
            <person name="Pepin K.H."/>
            <person name="Johnson M."/>
            <person name="Bhonagiri V."/>
            <person name="Nash W.E."/>
            <person name="Mardis E.R."/>
            <person name="Wilson R.K."/>
        </authorList>
    </citation>
    <scope>NUCLEOTIDE SEQUENCE [LARGE SCALE GENOMIC DNA]</scope>
    <source>
        <strain evidence="5 6">DSM 2375</strain>
    </source>
</reference>
<dbReference type="HOGENOM" id="CLU_039478_0_2_2"/>
<dbReference type="PATRIC" id="fig|483214.13.peg.767"/>
<evidence type="ECO:0000256" key="4">
    <source>
        <dbReference type="PIRSR" id="PIRSR036979-1"/>
    </source>
</evidence>
<gene>
    <name evidence="5" type="primary">speB</name>
    <name evidence="5" type="ORF">METSMIALI_00797</name>
</gene>
<proteinExistence type="inferred from homology"/>
<name>B9AEL6_METSM</name>
<evidence type="ECO:0000313" key="5">
    <source>
        <dbReference type="EMBL" id="EEE41906.1"/>
    </source>
</evidence>
<dbReference type="EMBL" id="ABYW01000006">
    <property type="protein sequence ID" value="EEE41906.1"/>
    <property type="molecule type" value="Genomic_DNA"/>
</dbReference>
<keyword evidence="2 4" id="KW-0479">Metal-binding</keyword>
<feature type="binding site" evidence="4">
    <location>
        <position position="222"/>
    </location>
    <ligand>
        <name>Mn(2+)</name>
        <dbReference type="ChEBI" id="CHEBI:29035"/>
        <label>1</label>
    </ligand>
</feature>
<feature type="binding site" evidence="4">
    <location>
        <position position="142"/>
    </location>
    <ligand>
        <name>Mn(2+)</name>
        <dbReference type="ChEBI" id="CHEBI:29035"/>
        <label>1</label>
    </ligand>
</feature>
<feature type="binding site" evidence="4">
    <location>
        <position position="140"/>
    </location>
    <ligand>
        <name>Mn(2+)</name>
        <dbReference type="ChEBI" id="CHEBI:29035"/>
        <label>1</label>
    </ligand>
</feature>
<dbReference type="PANTHER" id="PTHR11358:SF26">
    <property type="entry name" value="GUANIDINO ACID HYDROLASE, MITOCHONDRIAL"/>
    <property type="match status" value="1"/>
</dbReference>
<dbReference type="Gene3D" id="3.40.800.10">
    <property type="entry name" value="Ureohydrolase domain"/>
    <property type="match status" value="1"/>
</dbReference>
<dbReference type="CDD" id="cd11593">
    <property type="entry name" value="Agmatinase-like_2"/>
    <property type="match status" value="1"/>
</dbReference>
<keyword evidence="4" id="KW-0464">Manganese</keyword>
<dbReference type="PIRSF" id="PIRSF036979">
    <property type="entry name" value="Arginase"/>
    <property type="match status" value="1"/>
</dbReference>
<dbReference type="AlphaFoldDB" id="B9AEL6"/>
<evidence type="ECO:0000256" key="2">
    <source>
        <dbReference type="ARBA" id="ARBA00022723"/>
    </source>
</evidence>
<organism evidence="5 6">
    <name type="scientific">Methanobrevibacter smithii DSM 2375</name>
    <dbReference type="NCBI Taxonomy" id="483214"/>
    <lineage>
        <taxon>Archaea</taxon>
        <taxon>Methanobacteriati</taxon>
        <taxon>Methanobacteriota</taxon>
        <taxon>Methanomada group</taxon>
        <taxon>Methanobacteria</taxon>
        <taxon>Methanobacteriales</taxon>
        <taxon>Methanobacteriaceae</taxon>
        <taxon>Methanobrevibacter</taxon>
    </lineage>
</organism>
<comment type="caution">
    <text evidence="5">The sequence shown here is derived from an EMBL/GenBank/DDBJ whole genome shotgun (WGS) entry which is preliminary data.</text>
</comment>
<dbReference type="Pfam" id="PF00491">
    <property type="entry name" value="Arginase"/>
    <property type="match status" value="1"/>
</dbReference>
<protein>
    <submittedName>
        <fullName evidence="5">Agmatinase</fullName>
        <ecNumber evidence="5">3.5.3.11</ecNumber>
    </submittedName>
</protein>
<feature type="binding site" evidence="4">
    <location>
        <position position="115"/>
    </location>
    <ligand>
        <name>Mn(2+)</name>
        <dbReference type="ChEBI" id="CHEBI:29035"/>
        <label>1</label>
    </ligand>
</feature>
<dbReference type="Proteomes" id="UP000003489">
    <property type="component" value="Unassembled WGS sequence"/>
</dbReference>
<dbReference type="PANTHER" id="PTHR11358">
    <property type="entry name" value="ARGINASE/AGMATINASE"/>
    <property type="match status" value="1"/>
</dbReference>
<keyword evidence="3 5" id="KW-0378">Hydrolase</keyword>
<dbReference type="NCBIfam" id="TIGR01230">
    <property type="entry name" value="agmatinase"/>
    <property type="match status" value="1"/>
</dbReference>
<dbReference type="InterPro" id="IPR005925">
    <property type="entry name" value="Agmatinase-rel"/>
</dbReference>
<reference evidence="5 6" key="2">
    <citation type="submission" date="2008-11" db="EMBL/GenBank/DDBJ databases">
        <title>Draft genome sequence of Methanobrevibacter smithii (DSM 2375).</title>
        <authorList>
            <person name="Sudarsanam P."/>
            <person name="Ley R."/>
            <person name="Guruge J."/>
            <person name="Turnbaugh P.J."/>
            <person name="Mahowald M."/>
            <person name="Liep D."/>
            <person name="Gordon J."/>
        </authorList>
    </citation>
    <scope>NUCLEOTIDE SEQUENCE [LARGE SCALE GENOMIC DNA]</scope>
    <source>
        <strain evidence="5 6">DSM 2375</strain>
    </source>
</reference>
<evidence type="ECO:0000256" key="1">
    <source>
        <dbReference type="ARBA" id="ARBA00009227"/>
    </source>
</evidence>
<sequence length="298" mass="33484">MLLNTYEPWKFAFSQEETDFNNLKEGAWGIIGVPFDSTTSYHPGSRFGPIVVREASYGFEKYNTIFNTQLDNIFYDFGDVNVVFGNCKKTCEIIEDTVNELSDLKIKPLTIGGEHSLTIGVLNSLTKKYDDLTVVHLDAHRDLADTFIGEPYSHASVMKRVHEMGVKELVQIGIRSASKEEEDFVKNQSNITTFKNNDVFHHLDNIEYYLSIIDTPIYLSIDMDVFDPSIAPTVGNPTPNGIAYGHIEAMLQTLSLKNVVGMDVVETAGDRLGDITAVSASKIIYDFFIIIVINCFYF</sequence>
<evidence type="ECO:0000256" key="3">
    <source>
        <dbReference type="ARBA" id="ARBA00022801"/>
    </source>
</evidence>
<comment type="similarity">
    <text evidence="1">Belongs to the arginase family. Agmatinase subfamily.</text>
</comment>
<evidence type="ECO:0000313" key="6">
    <source>
        <dbReference type="Proteomes" id="UP000003489"/>
    </source>
</evidence>
<dbReference type="GO" id="GO:0033389">
    <property type="term" value="P:putrescine biosynthetic process from arginine, via agmatine"/>
    <property type="evidence" value="ECO:0007669"/>
    <property type="project" value="TreeGrafter"/>
</dbReference>
<comment type="cofactor">
    <cofactor evidence="4">
        <name>Mn(2+)</name>
        <dbReference type="ChEBI" id="CHEBI:29035"/>
    </cofactor>
    <text evidence="4">Binds 2 manganese ions per subunit.</text>
</comment>
<dbReference type="RefSeq" id="WP_004035631.1">
    <property type="nucleotide sequence ID" value="NZ_DS996911.1"/>
</dbReference>